<evidence type="ECO:0000256" key="1">
    <source>
        <dbReference type="SAM" id="MobiDB-lite"/>
    </source>
</evidence>
<feature type="compositionally biased region" description="Basic and acidic residues" evidence="1">
    <location>
        <begin position="60"/>
        <end position="73"/>
    </location>
</feature>
<reference evidence="3" key="1">
    <citation type="submission" date="2024-02" db="UniProtKB">
        <authorList>
            <consortium name="WormBaseParasite"/>
        </authorList>
    </citation>
    <scope>IDENTIFICATION</scope>
</reference>
<dbReference type="WBParaSite" id="MBELARI_LOCUS9547.2">
    <property type="protein sequence ID" value="MBELARI_LOCUS9547.2"/>
    <property type="gene ID" value="MBELARI_LOCUS9547"/>
</dbReference>
<name>A0AAF3FS49_9BILA</name>
<feature type="region of interest" description="Disordered" evidence="1">
    <location>
        <begin position="60"/>
        <end position="79"/>
    </location>
</feature>
<sequence>MPKQDGEEREQAGMQQPNEPSLQEEQPVQEVIAAIGVNESDEVVKSQLCSVQQDYDGQASRHEMHLAAKDSKRVNAVIS</sequence>
<dbReference type="Proteomes" id="UP000887575">
    <property type="component" value="Unassembled WGS sequence"/>
</dbReference>
<organism evidence="2 3">
    <name type="scientific">Mesorhabditis belari</name>
    <dbReference type="NCBI Taxonomy" id="2138241"/>
    <lineage>
        <taxon>Eukaryota</taxon>
        <taxon>Metazoa</taxon>
        <taxon>Ecdysozoa</taxon>
        <taxon>Nematoda</taxon>
        <taxon>Chromadorea</taxon>
        <taxon>Rhabditida</taxon>
        <taxon>Rhabditina</taxon>
        <taxon>Rhabditomorpha</taxon>
        <taxon>Rhabditoidea</taxon>
        <taxon>Rhabditidae</taxon>
        <taxon>Mesorhabditinae</taxon>
        <taxon>Mesorhabditis</taxon>
    </lineage>
</organism>
<proteinExistence type="predicted"/>
<evidence type="ECO:0000313" key="2">
    <source>
        <dbReference type="Proteomes" id="UP000887575"/>
    </source>
</evidence>
<keyword evidence="2" id="KW-1185">Reference proteome</keyword>
<feature type="compositionally biased region" description="Basic and acidic residues" evidence="1">
    <location>
        <begin position="1"/>
        <end position="11"/>
    </location>
</feature>
<accession>A0AAF3FS49</accession>
<feature type="compositionally biased region" description="Polar residues" evidence="1">
    <location>
        <begin position="13"/>
        <end position="26"/>
    </location>
</feature>
<dbReference type="AlphaFoldDB" id="A0AAF3FS49"/>
<evidence type="ECO:0000313" key="3">
    <source>
        <dbReference type="WBParaSite" id="MBELARI_LOCUS9547.2"/>
    </source>
</evidence>
<protein>
    <submittedName>
        <fullName evidence="3">Uncharacterized protein</fullName>
    </submittedName>
</protein>
<feature type="region of interest" description="Disordered" evidence="1">
    <location>
        <begin position="1"/>
        <end position="28"/>
    </location>
</feature>